<keyword evidence="2" id="KW-0472">Membrane</keyword>
<dbReference type="VEuPathDB" id="VectorBase:BGLAX_031211"/>
<evidence type="ECO:0000256" key="2">
    <source>
        <dbReference type="SAM" id="Phobius"/>
    </source>
</evidence>
<reference evidence="3" key="1">
    <citation type="submission" date="2020-05" db="UniProtKB">
        <authorList>
            <consortium name="EnsemblMetazoa"/>
        </authorList>
    </citation>
    <scope>IDENTIFICATION</scope>
    <source>
        <strain evidence="3">BB02</strain>
    </source>
</reference>
<feature type="transmembrane region" description="Helical" evidence="2">
    <location>
        <begin position="34"/>
        <end position="53"/>
    </location>
</feature>
<dbReference type="KEGG" id="bgt:106062881"/>
<feature type="region of interest" description="Disordered" evidence="1">
    <location>
        <begin position="1"/>
        <end position="21"/>
    </location>
</feature>
<sequence>MDCIQKSVPTSKPSKEVMSKEELERQKEKEIRNLILEVSFYLIFLALFLAMVFNSRDDRAFLYCDSVSLLLNKEHDVDKVNEGHHLWNWIENAFFPFMYATKDWNGRDLNGSSKTVITLTSYRVGPIRIRQHRLGN</sequence>
<dbReference type="VEuPathDB" id="VectorBase:BGLB038863"/>
<evidence type="ECO:0000313" key="3">
    <source>
        <dbReference type="EnsemblMetazoa" id="BGLB038863-PA"/>
    </source>
</evidence>
<dbReference type="STRING" id="6526.A0A2C9M5Q6"/>
<gene>
    <name evidence="3" type="primary">106062881</name>
</gene>
<dbReference type="GO" id="GO:0005262">
    <property type="term" value="F:calcium channel activity"/>
    <property type="evidence" value="ECO:0007669"/>
    <property type="project" value="TreeGrafter"/>
</dbReference>
<name>A0A2C9M5Q6_BIOGL</name>
<proteinExistence type="predicted"/>
<dbReference type="EnsemblMetazoa" id="BGLB038863-RA">
    <property type="protein sequence ID" value="BGLB038863-PA"/>
    <property type="gene ID" value="BGLB038863"/>
</dbReference>
<dbReference type="GO" id="GO:0016020">
    <property type="term" value="C:membrane"/>
    <property type="evidence" value="ECO:0007669"/>
    <property type="project" value="TreeGrafter"/>
</dbReference>
<keyword evidence="2" id="KW-1133">Transmembrane helix</keyword>
<dbReference type="GO" id="GO:0050982">
    <property type="term" value="P:detection of mechanical stimulus"/>
    <property type="evidence" value="ECO:0007669"/>
    <property type="project" value="TreeGrafter"/>
</dbReference>
<evidence type="ECO:0008006" key="5">
    <source>
        <dbReference type="Google" id="ProtNLM"/>
    </source>
</evidence>
<protein>
    <recommendedName>
        <fullName evidence="5">Polycystin domain-containing protein</fullName>
    </recommendedName>
</protein>
<keyword evidence="2" id="KW-0812">Transmembrane</keyword>
<evidence type="ECO:0000256" key="1">
    <source>
        <dbReference type="SAM" id="MobiDB-lite"/>
    </source>
</evidence>
<dbReference type="Proteomes" id="UP000076420">
    <property type="component" value="Unassembled WGS sequence"/>
</dbReference>
<dbReference type="PANTHER" id="PTHR10877:SF194">
    <property type="entry name" value="LOCATION OF VULVA DEFECTIVE 1"/>
    <property type="match status" value="1"/>
</dbReference>
<dbReference type="PANTHER" id="PTHR10877">
    <property type="entry name" value="POLYCYSTIN FAMILY MEMBER"/>
    <property type="match status" value="1"/>
</dbReference>
<organism evidence="3 4">
    <name type="scientific">Biomphalaria glabrata</name>
    <name type="common">Bloodfluke planorb</name>
    <name type="synonym">Freshwater snail</name>
    <dbReference type="NCBI Taxonomy" id="6526"/>
    <lineage>
        <taxon>Eukaryota</taxon>
        <taxon>Metazoa</taxon>
        <taxon>Spiralia</taxon>
        <taxon>Lophotrochozoa</taxon>
        <taxon>Mollusca</taxon>
        <taxon>Gastropoda</taxon>
        <taxon>Heterobranchia</taxon>
        <taxon>Euthyneura</taxon>
        <taxon>Panpulmonata</taxon>
        <taxon>Hygrophila</taxon>
        <taxon>Lymnaeoidea</taxon>
        <taxon>Planorbidae</taxon>
        <taxon>Biomphalaria</taxon>
    </lineage>
</organism>
<dbReference type="OrthoDB" id="444119at2759"/>
<dbReference type="AlphaFoldDB" id="A0A2C9M5Q6"/>
<evidence type="ECO:0000313" key="4">
    <source>
        <dbReference type="Proteomes" id="UP000076420"/>
    </source>
</evidence>
<dbReference type="InterPro" id="IPR051223">
    <property type="entry name" value="Polycystin"/>
</dbReference>
<accession>A0A2C9M5Q6</accession>